<reference evidence="1" key="1">
    <citation type="submission" date="2020-04" db="EMBL/GenBank/DDBJ databases">
        <authorList>
            <person name="Alioto T."/>
            <person name="Alioto T."/>
            <person name="Gomez Garrido J."/>
        </authorList>
    </citation>
    <scope>NUCLEOTIDE SEQUENCE</scope>
    <source>
        <strain evidence="1">A484AB</strain>
    </source>
</reference>
<keyword evidence="2" id="KW-1185">Reference proteome</keyword>
<comment type="caution">
    <text evidence="1">The sequence shown here is derived from an EMBL/GenBank/DDBJ whole genome shotgun (WGS) entry which is preliminary data.</text>
</comment>
<evidence type="ECO:0000313" key="2">
    <source>
        <dbReference type="Proteomes" id="UP001152795"/>
    </source>
</evidence>
<name>A0A7D9MBD2_PARCT</name>
<accession>A0A7D9MBD2</accession>
<dbReference type="Pfam" id="PF13385">
    <property type="entry name" value="Laminin_G_3"/>
    <property type="match status" value="1"/>
</dbReference>
<dbReference type="InterPro" id="IPR013320">
    <property type="entry name" value="ConA-like_dom_sf"/>
</dbReference>
<dbReference type="Proteomes" id="UP001152795">
    <property type="component" value="Unassembled WGS sequence"/>
</dbReference>
<dbReference type="EMBL" id="CACRXK020038794">
    <property type="protein sequence ID" value="CAB4045328.1"/>
    <property type="molecule type" value="Genomic_DNA"/>
</dbReference>
<dbReference type="AlphaFoldDB" id="A0A7D9MBD2"/>
<evidence type="ECO:0000313" key="1">
    <source>
        <dbReference type="EMBL" id="CAB4045328.1"/>
    </source>
</evidence>
<organism evidence="1 2">
    <name type="scientific">Paramuricea clavata</name>
    <name type="common">Red gorgonian</name>
    <name type="synonym">Violescent sea-whip</name>
    <dbReference type="NCBI Taxonomy" id="317549"/>
    <lineage>
        <taxon>Eukaryota</taxon>
        <taxon>Metazoa</taxon>
        <taxon>Cnidaria</taxon>
        <taxon>Anthozoa</taxon>
        <taxon>Octocorallia</taxon>
        <taxon>Malacalcyonacea</taxon>
        <taxon>Plexauridae</taxon>
        <taxon>Paramuricea</taxon>
    </lineage>
</organism>
<sequence length="106" mass="12034">MIKLLQVNGLLHLFETIGGHSKHQELQYRLEVQDGKLTWFHRNSLGNTLFSVVTDSPVLIPNIWTHILVTYTVVTGTAQIFINGELKKEDVKDAGVPLSTDWDQYT</sequence>
<gene>
    <name evidence="1" type="ORF">PACLA_8A052770</name>
</gene>
<dbReference type="SUPFAM" id="SSF49899">
    <property type="entry name" value="Concanavalin A-like lectins/glucanases"/>
    <property type="match status" value="1"/>
</dbReference>
<dbReference type="Gene3D" id="2.60.120.200">
    <property type="match status" value="1"/>
</dbReference>
<feature type="non-terminal residue" evidence="1">
    <location>
        <position position="1"/>
    </location>
</feature>
<proteinExistence type="predicted"/>
<protein>
    <submittedName>
        <fullName evidence="1">Uncharacterized protein</fullName>
    </submittedName>
</protein>